<evidence type="ECO:0000313" key="1">
    <source>
        <dbReference type="EMBL" id="CAB4126603.1"/>
    </source>
</evidence>
<name>A0A6J5L044_9CAUD</name>
<gene>
    <name evidence="1" type="ORF">UFOVP75_16</name>
</gene>
<dbReference type="EMBL" id="LR796209">
    <property type="protein sequence ID" value="CAB4126603.1"/>
    <property type="molecule type" value="Genomic_DNA"/>
</dbReference>
<sequence length="58" mass="6640">MNAAQKKLEAIEAQIALVEAHTALQERVRELARYLRSDKFAKDPTVQVVDVLTRLDLY</sequence>
<organism evidence="1">
    <name type="scientific">uncultured Caudovirales phage</name>
    <dbReference type="NCBI Taxonomy" id="2100421"/>
    <lineage>
        <taxon>Viruses</taxon>
        <taxon>Duplodnaviria</taxon>
        <taxon>Heunggongvirae</taxon>
        <taxon>Uroviricota</taxon>
        <taxon>Caudoviricetes</taxon>
        <taxon>Peduoviridae</taxon>
        <taxon>Maltschvirus</taxon>
        <taxon>Maltschvirus maltsch</taxon>
    </lineage>
</organism>
<reference evidence="1" key="1">
    <citation type="submission" date="2020-04" db="EMBL/GenBank/DDBJ databases">
        <authorList>
            <person name="Chiriac C."/>
            <person name="Salcher M."/>
            <person name="Ghai R."/>
            <person name="Kavagutti S V."/>
        </authorList>
    </citation>
    <scope>NUCLEOTIDE SEQUENCE</scope>
</reference>
<accession>A0A6J5L044</accession>
<proteinExistence type="predicted"/>
<protein>
    <submittedName>
        <fullName evidence="1">Uncharacterized protein</fullName>
    </submittedName>
</protein>